<feature type="transmembrane region" description="Helical" evidence="7">
    <location>
        <begin position="145"/>
        <end position="162"/>
    </location>
</feature>
<dbReference type="InterPro" id="IPR001991">
    <property type="entry name" value="Na-dicarboxylate_symporter"/>
</dbReference>
<keyword evidence="6 7" id="KW-0472">Membrane</keyword>
<feature type="transmembrane region" description="Helical" evidence="7">
    <location>
        <begin position="80"/>
        <end position="101"/>
    </location>
</feature>
<dbReference type="EMBL" id="AFZG01000014">
    <property type="protein sequence ID" value="EHL19820.1"/>
    <property type="molecule type" value="Genomic_DNA"/>
</dbReference>
<dbReference type="SUPFAM" id="SSF118215">
    <property type="entry name" value="Proton glutamate symport protein"/>
    <property type="match status" value="1"/>
</dbReference>
<comment type="subcellular location">
    <subcellularLocation>
        <location evidence="1">Cell membrane</location>
        <topology evidence="1">Multi-pass membrane protein</topology>
    </subcellularLocation>
</comment>
<reference evidence="9 10" key="2">
    <citation type="submission" date="2011-08" db="EMBL/GenBank/DDBJ databases">
        <title>The Genome Sequence of Eubacteriaceae bacterium CM5.</title>
        <authorList>
            <consortium name="The Broad Institute Genome Sequencing Platform"/>
            <person name="Earl A."/>
            <person name="Ward D."/>
            <person name="Feldgarden M."/>
            <person name="Gevers D."/>
            <person name="Sizova M."/>
            <person name="Hazen A."/>
            <person name="Epstein S."/>
            <person name="Young S.K."/>
            <person name="Zeng Q."/>
            <person name="Gargeya S."/>
            <person name="Fitzgerald M."/>
            <person name="Haas B."/>
            <person name="Abouelleil A."/>
            <person name="Alvarado L."/>
            <person name="Arachchi H.M."/>
            <person name="Berlin A."/>
            <person name="Brown A."/>
            <person name="Chapman S.B."/>
            <person name="Chen Z."/>
            <person name="Dunbar C."/>
            <person name="Freedman E."/>
            <person name="Gearin G."/>
            <person name="Gellesch M."/>
            <person name="Goldberg J."/>
            <person name="Griggs A."/>
            <person name="Gujja S."/>
            <person name="Heiman D."/>
            <person name="Howarth C."/>
            <person name="Larson L."/>
            <person name="Lui A."/>
            <person name="MacDonald P.J.P."/>
            <person name="Montmayeur A."/>
            <person name="Murphy C."/>
            <person name="Neiman D."/>
            <person name="Pearson M."/>
            <person name="Priest M."/>
            <person name="Roberts A."/>
            <person name="Saif S."/>
            <person name="Shea T."/>
            <person name="Shenoy N."/>
            <person name="Sisk P."/>
            <person name="Stolte C."/>
            <person name="Sykes S."/>
            <person name="Wortman J."/>
            <person name="Nusbaum C."/>
            <person name="Birren B."/>
        </authorList>
    </citation>
    <scope>NUCLEOTIDE SEQUENCE [LARGE SCALE GENOMIC DNA]</scope>
    <source>
        <strain evidence="9 10">CM5</strain>
    </source>
</reference>
<dbReference type="EMBL" id="AFZE01000058">
    <property type="protein sequence ID" value="EHL09947.1"/>
    <property type="molecule type" value="Genomic_DNA"/>
</dbReference>
<gene>
    <name evidence="9" type="ORF">HMPREF9628_01153</name>
    <name evidence="8" type="ORF">HMPREF9629_00939</name>
</gene>
<evidence type="ECO:0000313" key="9">
    <source>
        <dbReference type="EMBL" id="EHL19820.1"/>
    </source>
</evidence>
<feature type="transmembrane region" description="Helical" evidence="7">
    <location>
        <begin position="12"/>
        <end position="29"/>
    </location>
</feature>
<feature type="transmembrane region" description="Helical" evidence="7">
    <location>
        <begin position="215"/>
        <end position="240"/>
    </location>
</feature>
<keyword evidence="4 7" id="KW-0812">Transmembrane</keyword>
<dbReference type="STRING" id="796937.HMPREF9630_01236"/>
<evidence type="ECO:0000256" key="6">
    <source>
        <dbReference type="ARBA" id="ARBA00023136"/>
    </source>
</evidence>
<evidence type="ECO:0000256" key="3">
    <source>
        <dbReference type="ARBA" id="ARBA00022475"/>
    </source>
</evidence>
<reference evidence="8 11" key="1">
    <citation type="submission" date="2011-08" db="EMBL/GenBank/DDBJ databases">
        <title>The Genome Sequence of Eubacteriaceae bacterium ACC19a.</title>
        <authorList>
            <consortium name="The Broad Institute Genome Sequencing Platform"/>
            <person name="Earl A."/>
            <person name="Ward D."/>
            <person name="Feldgarden M."/>
            <person name="Gevers D."/>
            <person name="Sizova M."/>
            <person name="Hazen A."/>
            <person name="Epstein S."/>
            <person name="Young S.K."/>
            <person name="Zeng Q."/>
            <person name="Gargeya S."/>
            <person name="Fitzgerald M."/>
            <person name="Haas B."/>
            <person name="Abouelleil A."/>
            <person name="Alvarado L."/>
            <person name="Arachchi H.M."/>
            <person name="Berlin A."/>
            <person name="Brown A."/>
            <person name="Chapman S.B."/>
            <person name="Chen Z."/>
            <person name="Dunbar C."/>
            <person name="Freedman E."/>
            <person name="Gearin G."/>
            <person name="Gellesch M."/>
            <person name="Goldberg J."/>
            <person name="Griggs A."/>
            <person name="Gujja S."/>
            <person name="Heiman D."/>
            <person name="Howarth C."/>
            <person name="Larson L."/>
            <person name="Lui A."/>
            <person name="MacDonald P.J.P."/>
            <person name="Montmayeur A."/>
            <person name="Murphy C."/>
            <person name="Neiman D."/>
            <person name="Pearson M."/>
            <person name="Priest M."/>
            <person name="Roberts A."/>
            <person name="Saif S."/>
            <person name="Shea T."/>
            <person name="Shenoy N."/>
            <person name="Sisk P."/>
            <person name="Stolte C."/>
            <person name="Sykes S."/>
            <person name="Wortman J."/>
            <person name="Nusbaum C."/>
            <person name="Birren B."/>
        </authorList>
    </citation>
    <scope>NUCLEOTIDE SEQUENCE [LARGE SCALE GENOMIC DNA]</scope>
    <source>
        <strain evidence="8 11">ACC19a</strain>
    </source>
</reference>
<organism evidence="8 11">
    <name type="scientific">Peptoanaerobacter stomatis</name>
    <dbReference type="NCBI Taxonomy" id="796937"/>
    <lineage>
        <taxon>Bacteria</taxon>
        <taxon>Bacillati</taxon>
        <taxon>Bacillota</taxon>
        <taxon>Clostridia</taxon>
        <taxon>Peptostreptococcales</taxon>
        <taxon>Filifactoraceae</taxon>
        <taxon>Peptoanaerobacter</taxon>
    </lineage>
</organism>
<evidence type="ECO:0000313" key="10">
    <source>
        <dbReference type="Proteomes" id="UP000003379"/>
    </source>
</evidence>
<dbReference type="PANTHER" id="PTHR42865">
    <property type="entry name" value="PROTON/GLUTAMATE-ASPARTATE SYMPORTER"/>
    <property type="match status" value="1"/>
</dbReference>
<evidence type="ECO:0008006" key="12">
    <source>
        <dbReference type="Google" id="ProtNLM"/>
    </source>
</evidence>
<name>G9X3I2_9FIRM</name>
<feature type="transmembrane region" description="Helical" evidence="7">
    <location>
        <begin position="183"/>
        <end position="203"/>
    </location>
</feature>
<dbReference type="GO" id="GO:0015293">
    <property type="term" value="F:symporter activity"/>
    <property type="evidence" value="ECO:0007669"/>
    <property type="project" value="UniProtKB-KW"/>
</dbReference>
<sequence>MLETIMKKKNLFIRIAIGFILGIFIGIILPEFSIATKVVGDVYLKLIKMMIVPIIFVAVAGGICNIESTEDLKRIGFKTVGLYVVMFVFSCIVSLIVAYAIRPGKDVVFANPPVFEQEITNPSISDFFINIFPDNPIMAMAEGKILPVIIFTILFSSAIVISGEKGKPVLDFINSLSTIFFKLLEFVMELSPIGVMSLMAFSVSKYGLGIFSALGKYIITCYIACILTYIFAMCLPLFLYTKMGIVKLTKSMYKVWLVTLSTTSSAATLPTSIKVSMEDYKAPEGITKFTLPLGCTINMCGGACSFSCLAVFVSDFYGINLSFKEIVTLIFVATLINMAAPGIPGGGIILGASFLSILGLPFDLMGPIAAFYRLLDMAFTSLNVTGDLVANLMIAKSEKQWDVSMINE</sequence>
<protein>
    <recommendedName>
        <fullName evidence="12">Transporter, dicarboxylate/amino acid:cation Na+/H+ symporter family protein</fullName>
    </recommendedName>
</protein>
<dbReference type="PRINTS" id="PR00173">
    <property type="entry name" value="EDTRNSPORT"/>
</dbReference>
<feature type="transmembrane region" description="Helical" evidence="7">
    <location>
        <begin position="289"/>
        <end position="314"/>
    </location>
</feature>
<dbReference type="BioCyc" id="EBAC796937-HMP:GMGH-941-MONOMER"/>
<dbReference type="AlphaFoldDB" id="G9X3I2"/>
<evidence type="ECO:0000313" key="11">
    <source>
        <dbReference type="Proteomes" id="UP000006437"/>
    </source>
</evidence>
<evidence type="ECO:0000256" key="5">
    <source>
        <dbReference type="ARBA" id="ARBA00022989"/>
    </source>
</evidence>
<dbReference type="InterPro" id="IPR036458">
    <property type="entry name" value="Na:dicarbo_symporter_sf"/>
</dbReference>
<dbReference type="PANTHER" id="PTHR42865:SF7">
    <property type="entry name" value="PROTON_GLUTAMATE-ASPARTATE SYMPORTER"/>
    <property type="match status" value="1"/>
</dbReference>
<evidence type="ECO:0000256" key="1">
    <source>
        <dbReference type="ARBA" id="ARBA00004651"/>
    </source>
</evidence>
<dbReference type="PATRIC" id="fig|796937.3.peg.2176"/>
<dbReference type="RefSeq" id="WP_009525174.1">
    <property type="nucleotide sequence ID" value="NZ_JBQMYE010000013.1"/>
</dbReference>
<proteinExistence type="predicted"/>
<comment type="caution">
    <text evidence="8">The sequence shown here is derived from an EMBL/GenBank/DDBJ whole genome shotgun (WGS) entry which is preliminary data.</text>
</comment>
<dbReference type="Proteomes" id="UP000006437">
    <property type="component" value="Unassembled WGS sequence"/>
</dbReference>
<dbReference type="GO" id="GO:0005886">
    <property type="term" value="C:plasma membrane"/>
    <property type="evidence" value="ECO:0007669"/>
    <property type="project" value="UniProtKB-SubCell"/>
</dbReference>
<accession>G9X3I2</accession>
<dbReference type="Proteomes" id="UP000003379">
    <property type="component" value="Unassembled WGS sequence"/>
</dbReference>
<accession>G9XAY6</accession>
<evidence type="ECO:0000313" key="8">
    <source>
        <dbReference type="EMBL" id="EHL09947.1"/>
    </source>
</evidence>
<evidence type="ECO:0000256" key="4">
    <source>
        <dbReference type="ARBA" id="ARBA00022692"/>
    </source>
</evidence>
<keyword evidence="5 7" id="KW-1133">Transmembrane helix</keyword>
<feature type="transmembrane region" description="Helical" evidence="7">
    <location>
        <begin position="349"/>
        <end position="372"/>
    </location>
</feature>
<dbReference type="Gene3D" id="1.10.3860.10">
    <property type="entry name" value="Sodium:dicarboxylate symporter"/>
    <property type="match status" value="1"/>
</dbReference>
<evidence type="ECO:0000256" key="2">
    <source>
        <dbReference type="ARBA" id="ARBA00022448"/>
    </source>
</evidence>
<dbReference type="HOGENOM" id="CLU_019375_7_1_9"/>
<feature type="transmembrane region" description="Helical" evidence="7">
    <location>
        <begin position="49"/>
        <end position="68"/>
    </location>
</feature>
<feature type="transmembrane region" description="Helical" evidence="7">
    <location>
        <begin position="252"/>
        <end position="269"/>
    </location>
</feature>
<keyword evidence="2" id="KW-0813">Transport</keyword>
<keyword evidence="3" id="KW-1003">Cell membrane</keyword>
<feature type="transmembrane region" description="Helical" evidence="7">
    <location>
        <begin position="326"/>
        <end position="343"/>
    </location>
</feature>
<evidence type="ECO:0000256" key="7">
    <source>
        <dbReference type="SAM" id="Phobius"/>
    </source>
</evidence>
<dbReference type="Pfam" id="PF00375">
    <property type="entry name" value="SDF"/>
    <property type="match status" value="1"/>
</dbReference>